<dbReference type="AlphaFoldDB" id="A0A1U7CXV0"/>
<protein>
    <recommendedName>
        <fullName evidence="3">PKD domain-containing protein</fullName>
    </recommendedName>
</protein>
<dbReference type="KEGG" id="pbor:BSF38_05350"/>
<reference evidence="2" key="1">
    <citation type="submission" date="2016-12" db="EMBL/GenBank/DDBJ databases">
        <title>Comparative genomics of four Isosphaeraceae planctomycetes: a common pool of plasmids and glycoside hydrolase genes.</title>
        <authorList>
            <person name="Ivanova A."/>
        </authorList>
    </citation>
    <scope>NUCLEOTIDE SEQUENCE [LARGE SCALE GENOMIC DNA]</scope>
    <source>
        <strain evidence="2">PX4</strain>
    </source>
</reference>
<keyword evidence="2" id="KW-1185">Reference proteome</keyword>
<dbReference type="Gene3D" id="2.60.40.10">
    <property type="entry name" value="Immunoglobulins"/>
    <property type="match status" value="2"/>
</dbReference>
<accession>A0A1U7CXV0</accession>
<dbReference type="EMBL" id="CP019082">
    <property type="protein sequence ID" value="APW63774.1"/>
    <property type="molecule type" value="Genomic_DNA"/>
</dbReference>
<gene>
    <name evidence="1" type="ORF">BSF38_05350</name>
</gene>
<dbReference type="RefSeq" id="WP_076350085.1">
    <property type="nucleotide sequence ID" value="NZ_CP019082.1"/>
</dbReference>
<evidence type="ECO:0000313" key="1">
    <source>
        <dbReference type="EMBL" id="APW63774.1"/>
    </source>
</evidence>
<dbReference type="Proteomes" id="UP000186309">
    <property type="component" value="Chromosome"/>
</dbReference>
<name>A0A1U7CXV0_9BACT</name>
<evidence type="ECO:0000313" key="2">
    <source>
        <dbReference type="Proteomes" id="UP000186309"/>
    </source>
</evidence>
<organism evidence="1 2">
    <name type="scientific">Paludisphaera borealis</name>
    <dbReference type="NCBI Taxonomy" id="1387353"/>
    <lineage>
        <taxon>Bacteria</taxon>
        <taxon>Pseudomonadati</taxon>
        <taxon>Planctomycetota</taxon>
        <taxon>Planctomycetia</taxon>
        <taxon>Isosphaerales</taxon>
        <taxon>Isosphaeraceae</taxon>
        <taxon>Paludisphaera</taxon>
    </lineage>
</organism>
<proteinExistence type="predicted"/>
<sequence>MTLLGRTPGRSARRFRALHVLPLLVGMGMEQDSRGDEGTPPSAPELTAVARPEIDAATATPGVLRYVGTPAPGARLAIGLEGSADPDAAYEWTQFDGPTVPLDDQAGPKIHVTVPPDARNLGFLLTIRDTQGERSARVVIPIEARVARAATPPPSLSNAAPRADAGDDQIGLVGRRITLNAARSAPRNVAYRWLELSGPKVEQESQDGSYFSFVPTAAGTYRFGLVVASARASAASISEMDEVVVTVGEVPSAMVGGAASGISTAAIDQMLQGPGAAAGRTTLEQAAGAFDTVAARASLYSNFADLSSELMRRLDAIIPTDPNWRRFWSEGVFDPLTQHIIGEMRQTGLDIRTPQGQNQPLGQAQQERLQKLFTSYAREFRARAQAR</sequence>
<dbReference type="InterPro" id="IPR013783">
    <property type="entry name" value="Ig-like_fold"/>
</dbReference>
<evidence type="ECO:0008006" key="3">
    <source>
        <dbReference type="Google" id="ProtNLM"/>
    </source>
</evidence>
<dbReference type="OrthoDB" id="277453at2"/>